<comment type="caution">
    <text evidence="1">The sequence shown here is derived from an EMBL/GenBank/DDBJ whole genome shotgun (WGS) entry which is preliminary data.</text>
</comment>
<sequence length="81" mass="9236">METPRIDSFSSSMELDDCFGFIKQSLLPKVISDHSPLLLQCNQWVSFDVQGSQDFVFASTLKLQKGKLKKWTKHPFSTITP</sequence>
<evidence type="ECO:0000313" key="1">
    <source>
        <dbReference type="EMBL" id="KAG5611165.1"/>
    </source>
</evidence>
<protein>
    <submittedName>
        <fullName evidence="1">Uncharacterized protein</fullName>
    </submittedName>
</protein>
<name>A0A9J5ZFG5_SOLCO</name>
<dbReference type="Proteomes" id="UP000824120">
    <property type="component" value="Chromosome 4"/>
</dbReference>
<reference evidence="1 2" key="1">
    <citation type="submission" date="2020-09" db="EMBL/GenBank/DDBJ databases">
        <title>De no assembly of potato wild relative species, Solanum commersonii.</title>
        <authorList>
            <person name="Cho K."/>
        </authorList>
    </citation>
    <scope>NUCLEOTIDE SEQUENCE [LARGE SCALE GENOMIC DNA]</scope>
    <source>
        <strain evidence="1">LZ3.2</strain>
        <tissue evidence="1">Leaf</tissue>
    </source>
</reference>
<gene>
    <name evidence="1" type="ORF">H5410_022446</name>
</gene>
<dbReference type="EMBL" id="JACXVP010000004">
    <property type="protein sequence ID" value="KAG5611165.1"/>
    <property type="molecule type" value="Genomic_DNA"/>
</dbReference>
<feature type="non-terminal residue" evidence="1">
    <location>
        <position position="81"/>
    </location>
</feature>
<evidence type="ECO:0000313" key="2">
    <source>
        <dbReference type="Proteomes" id="UP000824120"/>
    </source>
</evidence>
<organism evidence="1 2">
    <name type="scientific">Solanum commersonii</name>
    <name type="common">Commerson's wild potato</name>
    <name type="synonym">Commerson's nightshade</name>
    <dbReference type="NCBI Taxonomy" id="4109"/>
    <lineage>
        <taxon>Eukaryota</taxon>
        <taxon>Viridiplantae</taxon>
        <taxon>Streptophyta</taxon>
        <taxon>Embryophyta</taxon>
        <taxon>Tracheophyta</taxon>
        <taxon>Spermatophyta</taxon>
        <taxon>Magnoliopsida</taxon>
        <taxon>eudicotyledons</taxon>
        <taxon>Gunneridae</taxon>
        <taxon>Pentapetalae</taxon>
        <taxon>asterids</taxon>
        <taxon>lamiids</taxon>
        <taxon>Solanales</taxon>
        <taxon>Solanaceae</taxon>
        <taxon>Solanoideae</taxon>
        <taxon>Solaneae</taxon>
        <taxon>Solanum</taxon>
    </lineage>
</organism>
<proteinExistence type="predicted"/>
<keyword evidence="2" id="KW-1185">Reference proteome</keyword>
<dbReference type="OrthoDB" id="1935089at2759"/>
<dbReference type="AlphaFoldDB" id="A0A9J5ZFG5"/>
<accession>A0A9J5ZFG5</accession>